<name>A0A382L7K7_9ZZZZ</name>
<dbReference type="EMBL" id="UINC01085405">
    <property type="protein sequence ID" value="SVC32918.1"/>
    <property type="molecule type" value="Genomic_DNA"/>
</dbReference>
<gene>
    <name evidence="1" type="ORF">METZ01_LOCUS285772</name>
</gene>
<evidence type="ECO:0000313" key="1">
    <source>
        <dbReference type="EMBL" id="SVC32918.1"/>
    </source>
</evidence>
<dbReference type="AlphaFoldDB" id="A0A382L7K7"/>
<organism evidence="1">
    <name type="scientific">marine metagenome</name>
    <dbReference type="NCBI Taxonomy" id="408172"/>
    <lineage>
        <taxon>unclassified sequences</taxon>
        <taxon>metagenomes</taxon>
        <taxon>ecological metagenomes</taxon>
    </lineage>
</organism>
<sequence>VRFKAEQSTAAGIGESLTRGSVGDECAADIIANLARSLG</sequence>
<reference evidence="1" key="1">
    <citation type="submission" date="2018-05" db="EMBL/GenBank/DDBJ databases">
        <authorList>
            <person name="Lanie J.A."/>
            <person name="Ng W.-L."/>
            <person name="Kazmierczak K.M."/>
            <person name="Andrzejewski T.M."/>
            <person name="Davidsen T.M."/>
            <person name="Wayne K.J."/>
            <person name="Tettelin H."/>
            <person name="Glass J.I."/>
            <person name="Rusch D."/>
            <person name="Podicherti R."/>
            <person name="Tsui H.-C.T."/>
            <person name="Winkler M.E."/>
        </authorList>
    </citation>
    <scope>NUCLEOTIDE SEQUENCE</scope>
</reference>
<proteinExistence type="predicted"/>
<protein>
    <submittedName>
        <fullName evidence="1">Uncharacterized protein</fullName>
    </submittedName>
</protein>
<feature type="non-terminal residue" evidence="1">
    <location>
        <position position="1"/>
    </location>
</feature>
<accession>A0A382L7K7</accession>